<dbReference type="STRING" id="1271860.SAMN05216174_11578"/>
<name>A0A1G6WP56_9PSEU</name>
<dbReference type="OrthoDB" id="3354731at2"/>
<proteinExistence type="predicted"/>
<evidence type="ECO:0000313" key="2">
    <source>
        <dbReference type="Proteomes" id="UP000199501"/>
    </source>
</evidence>
<dbReference type="Proteomes" id="UP000199501">
    <property type="component" value="Unassembled WGS sequence"/>
</dbReference>
<sequence>MSTFPGPELGAVHEDSADYLGPEFEQTRIACRDAMALGGLAYLAVFDDGVFDFALDTLGEPEPDPDGVPDGSRRDEFRRLGRQFSLTADRLDRDLQAVVTGRLIRTVLHAEEGALFCEAVVPARYVIGVAPAGSADQVAVPDRRVERGDRVVSALVTRLRREQGLPSLNPGGFDTPAALRPAPPGTAEPYLLVEDDTEETTRVARLCAAAVNPADLHHVSYWDQDVPLVSTDHFDAPELARFFTEVNPQFRRRFYERFGRSVGSLMNALNRTTNAAIGGKLLRVVLDVEMGAVYYYRLGFRRYLFGVTLDQTRVTMADNRLAALAGEIG</sequence>
<evidence type="ECO:0000313" key="1">
    <source>
        <dbReference type="EMBL" id="SDD66876.1"/>
    </source>
</evidence>
<organism evidence="1 2">
    <name type="scientific">Actinokineospora iranica</name>
    <dbReference type="NCBI Taxonomy" id="1271860"/>
    <lineage>
        <taxon>Bacteria</taxon>
        <taxon>Bacillati</taxon>
        <taxon>Actinomycetota</taxon>
        <taxon>Actinomycetes</taxon>
        <taxon>Pseudonocardiales</taxon>
        <taxon>Pseudonocardiaceae</taxon>
        <taxon>Actinokineospora</taxon>
    </lineage>
</organism>
<keyword evidence="2" id="KW-1185">Reference proteome</keyword>
<protein>
    <submittedName>
        <fullName evidence="1">Uncharacterized protein</fullName>
    </submittedName>
</protein>
<dbReference type="AlphaFoldDB" id="A0A1G6WP56"/>
<dbReference type="EMBL" id="FMZZ01000015">
    <property type="protein sequence ID" value="SDD66876.1"/>
    <property type="molecule type" value="Genomic_DNA"/>
</dbReference>
<gene>
    <name evidence="1" type="ORF">SAMN05216174_11578</name>
</gene>
<accession>A0A1G6WP56</accession>
<dbReference type="RefSeq" id="WP_091455576.1">
    <property type="nucleotide sequence ID" value="NZ_FMZZ01000015.1"/>
</dbReference>
<reference evidence="2" key="1">
    <citation type="submission" date="2016-10" db="EMBL/GenBank/DDBJ databases">
        <authorList>
            <person name="Varghese N."/>
            <person name="Submissions S."/>
        </authorList>
    </citation>
    <scope>NUCLEOTIDE SEQUENCE [LARGE SCALE GENOMIC DNA]</scope>
    <source>
        <strain evidence="2">IBRC-M 10403</strain>
    </source>
</reference>